<dbReference type="CDD" id="cd09917">
    <property type="entry name" value="F-box_SF"/>
    <property type="match status" value="1"/>
</dbReference>
<reference evidence="3" key="1">
    <citation type="journal article" date="2023" name="Mol. Phylogenet. Evol.">
        <title>Genome-scale phylogeny and comparative genomics of the fungal order Sordariales.</title>
        <authorList>
            <person name="Hensen N."/>
            <person name="Bonometti L."/>
            <person name="Westerberg I."/>
            <person name="Brannstrom I.O."/>
            <person name="Guillou S."/>
            <person name="Cros-Aarteil S."/>
            <person name="Calhoun S."/>
            <person name="Haridas S."/>
            <person name="Kuo A."/>
            <person name="Mondo S."/>
            <person name="Pangilinan J."/>
            <person name="Riley R."/>
            <person name="LaButti K."/>
            <person name="Andreopoulos B."/>
            <person name="Lipzen A."/>
            <person name="Chen C."/>
            <person name="Yan M."/>
            <person name="Daum C."/>
            <person name="Ng V."/>
            <person name="Clum A."/>
            <person name="Steindorff A."/>
            <person name="Ohm R.A."/>
            <person name="Martin F."/>
            <person name="Silar P."/>
            <person name="Natvig D.O."/>
            <person name="Lalanne C."/>
            <person name="Gautier V."/>
            <person name="Ament-Velasquez S.L."/>
            <person name="Kruys A."/>
            <person name="Hutchinson M.I."/>
            <person name="Powell A.J."/>
            <person name="Barry K."/>
            <person name="Miller A.N."/>
            <person name="Grigoriev I.V."/>
            <person name="Debuchy R."/>
            <person name="Gladieux P."/>
            <person name="Hiltunen Thoren M."/>
            <person name="Johannesson H."/>
        </authorList>
    </citation>
    <scope>NUCLEOTIDE SEQUENCE</scope>
    <source>
        <strain evidence="3">CBS 532.94</strain>
    </source>
</reference>
<dbReference type="GO" id="GO:0008540">
    <property type="term" value="C:proteasome regulatory particle, base subcomplex"/>
    <property type="evidence" value="ECO:0007669"/>
    <property type="project" value="TreeGrafter"/>
</dbReference>
<gene>
    <name evidence="3" type="ORF">C8A03DRAFT_34274</name>
</gene>
<dbReference type="PROSITE" id="PS50181">
    <property type="entry name" value="FBOX"/>
    <property type="match status" value="1"/>
</dbReference>
<proteinExistence type="predicted"/>
<dbReference type="InterPro" id="IPR003903">
    <property type="entry name" value="UIM_dom"/>
</dbReference>
<dbReference type="SUPFAM" id="SSF50978">
    <property type="entry name" value="WD40 repeat-like"/>
    <property type="match status" value="1"/>
</dbReference>
<dbReference type="GO" id="GO:0043161">
    <property type="term" value="P:proteasome-mediated ubiquitin-dependent protein catabolic process"/>
    <property type="evidence" value="ECO:0007669"/>
    <property type="project" value="TreeGrafter"/>
</dbReference>
<dbReference type="PANTHER" id="PTHR10223:SF2">
    <property type="entry name" value="F-BOX AND WD DOMAIN PROTEIN (AFU_ORTHOLOGUE AFUA_6G11400)"/>
    <property type="match status" value="1"/>
</dbReference>
<dbReference type="PROSITE" id="PS50330">
    <property type="entry name" value="UIM"/>
    <property type="match status" value="1"/>
</dbReference>
<dbReference type="GO" id="GO:0005829">
    <property type="term" value="C:cytosol"/>
    <property type="evidence" value="ECO:0007669"/>
    <property type="project" value="TreeGrafter"/>
</dbReference>
<organism evidence="3 4">
    <name type="scientific">Achaetomium macrosporum</name>
    <dbReference type="NCBI Taxonomy" id="79813"/>
    <lineage>
        <taxon>Eukaryota</taxon>
        <taxon>Fungi</taxon>
        <taxon>Dikarya</taxon>
        <taxon>Ascomycota</taxon>
        <taxon>Pezizomycotina</taxon>
        <taxon>Sordariomycetes</taxon>
        <taxon>Sordariomycetidae</taxon>
        <taxon>Sordariales</taxon>
        <taxon>Chaetomiaceae</taxon>
        <taxon>Achaetomium</taxon>
    </lineage>
</organism>
<reference evidence="3" key="2">
    <citation type="submission" date="2023-05" db="EMBL/GenBank/DDBJ databases">
        <authorList>
            <consortium name="Lawrence Berkeley National Laboratory"/>
            <person name="Steindorff A."/>
            <person name="Hensen N."/>
            <person name="Bonometti L."/>
            <person name="Westerberg I."/>
            <person name="Brannstrom I.O."/>
            <person name="Guillou S."/>
            <person name="Cros-Aarteil S."/>
            <person name="Calhoun S."/>
            <person name="Haridas S."/>
            <person name="Kuo A."/>
            <person name="Mondo S."/>
            <person name="Pangilinan J."/>
            <person name="Riley R."/>
            <person name="Labutti K."/>
            <person name="Andreopoulos B."/>
            <person name="Lipzen A."/>
            <person name="Chen C."/>
            <person name="Yanf M."/>
            <person name="Daum C."/>
            <person name="Ng V."/>
            <person name="Clum A."/>
            <person name="Ohm R."/>
            <person name="Martin F."/>
            <person name="Silar P."/>
            <person name="Natvig D."/>
            <person name="Lalanne C."/>
            <person name="Gautier V."/>
            <person name="Ament-Velasquez S.L."/>
            <person name="Kruys A."/>
            <person name="Hutchinson M.I."/>
            <person name="Powell A.J."/>
            <person name="Barry K."/>
            <person name="Miller A.N."/>
            <person name="Grigoriev I.V."/>
            <person name="Debuchy R."/>
            <person name="Gladieux P."/>
            <person name="Thoren M.H."/>
            <person name="Johannesson H."/>
        </authorList>
    </citation>
    <scope>NUCLEOTIDE SEQUENCE</scope>
    <source>
        <strain evidence="3">CBS 532.94</strain>
    </source>
</reference>
<sequence length="1174" mass="126408">MQSELSETPNQDAHTRIAHLLQPTAAQHGSSRSRSSLPDARSPSRAQSTSPDVPGSGRVASAGNLDVGQLDETLGRLSVAEGKSAAGARATVAGQRITEYENAALASSPRHISRPTLGFKVTNGFPSGGVQLTDFPNEILTQILSHLHPDSHGAVALVSKRFYDLVTTPYAWRAAFLRYFPGQDPLSVNGKTGHQARTAESSDIIRSEVRYFTRLTALASWRSEYLGRTRLLRSVARGKPGTIGSSIRSSQSSKKNSAVLTYNSKLPWMISHVHADFTGRKKGPKVIHGTRDLGIATISDPTTGRIDKLGLDDPFSFQQLDEVYPSLEFFGVGEGPAAVPNVMDVSQPYGFVGGEGFPGGRVYYKATGQLRGHYLGQDQGLVGAAPEIPKIPELADAISSIWIAKSSNVPSMTDSMVGIMAGSTLGVVTCYALGHESTGRRYAAGDMTARWVLSPGVPIIDIKVDDQYNLRRKTLGRIWAVALNALGEVYYLTQVPSPPLHKGKAEDVVKDAWNAGRTAYWQLIDSTRRTARPDVSGKDAADGAYSPRSSPHSMDLSREQLAAEAREIEQYFRHAPSHFRQVCLGWDMLRRLEVDFTAGGENGGGEAIFVITCSNGEGEIPSLRRFLKVCSVTERSSPSGALTPVAPRTAPQTSIFGGEGNIESSKSALLQVGSNGLSALQELGYGHPQGRVNTEEWRSTEFICKLGLSAQITASAVDMSTFAVTAAFEDPLLLGTPASGGNSPCTPTSKHATGEIPGRRARLLAIGTNTGSIIVWNMRDTASDFVLPLRVIQTESPEITSLALSALYIVHGGSDSLVQAWDPLASALEPIRTLNAKSSGRIPRHILNQNPALQHANYFSVRAIFLDPDPTVLRGILAFGTFVRFWSYSSANHAPGRKRRLRHSDIHGRLASRRHNGTVSSYIAAEEAELRHEQEHRAREVERLRKRFGLGLGELTEEEAIQYAQMISEEAFLQDEQRRLGGASDAGDTCSSSCSAADTLTPEPSFSGSAASTAAGPSGAGLSVLREGNQGLADDDDDFEAQIQRAIRLSLLESVGDEGQSPSTTGGEGRSSYDYELHQGEMVRKGKTRLTSVSPVSSGVAWFHDRPAEYPVDAGGIANEMDVDDDLALALRLSLEEEEARKRKEKKREVAALIAGGEEFPHLEVKGKGKGNGV</sequence>
<evidence type="ECO:0000313" key="4">
    <source>
        <dbReference type="Proteomes" id="UP001303760"/>
    </source>
</evidence>
<dbReference type="Gene3D" id="1.10.287.3990">
    <property type="match status" value="1"/>
</dbReference>
<dbReference type="InterPro" id="IPR027040">
    <property type="entry name" value="PSMD4"/>
</dbReference>
<dbReference type="InterPro" id="IPR036047">
    <property type="entry name" value="F-box-like_dom_sf"/>
</dbReference>
<evidence type="ECO:0000259" key="2">
    <source>
        <dbReference type="PROSITE" id="PS50181"/>
    </source>
</evidence>
<name>A0AAN7C9G9_9PEZI</name>
<feature type="region of interest" description="Disordered" evidence="1">
    <location>
        <begin position="1"/>
        <end position="67"/>
    </location>
</feature>
<dbReference type="Proteomes" id="UP001303760">
    <property type="component" value="Unassembled WGS sequence"/>
</dbReference>
<dbReference type="Gene3D" id="1.20.1280.50">
    <property type="match status" value="1"/>
</dbReference>
<feature type="region of interest" description="Disordered" evidence="1">
    <location>
        <begin position="1053"/>
        <end position="1073"/>
    </location>
</feature>
<dbReference type="GO" id="GO:0005634">
    <property type="term" value="C:nucleus"/>
    <property type="evidence" value="ECO:0007669"/>
    <property type="project" value="TreeGrafter"/>
</dbReference>
<dbReference type="SMART" id="SM00726">
    <property type="entry name" value="UIM"/>
    <property type="match status" value="2"/>
</dbReference>
<dbReference type="InterPro" id="IPR015943">
    <property type="entry name" value="WD40/YVTN_repeat-like_dom_sf"/>
</dbReference>
<evidence type="ECO:0000256" key="1">
    <source>
        <dbReference type="SAM" id="MobiDB-lite"/>
    </source>
</evidence>
<feature type="compositionally biased region" description="Low complexity" evidence="1">
    <location>
        <begin position="1005"/>
        <end position="1022"/>
    </location>
</feature>
<comment type="caution">
    <text evidence="3">The sequence shown here is derived from an EMBL/GenBank/DDBJ whole genome shotgun (WGS) entry which is preliminary data.</text>
</comment>
<dbReference type="GO" id="GO:0031593">
    <property type="term" value="F:polyubiquitin modification-dependent protein binding"/>
    <property type="evidence" value="ECO:0007669"/>
    <property type="project" value="TreeGrafter"/>
</dbReference>
<feature type="region of interest" description="Disordered" evidence="1">
    <location>
        <begin position="979"/>
        <end position="1022"/>
    </location>
</feature>
<feature type="domain" description="F-box" evidence="2">
    <location>
        <begin position="129"/>
        <end position="175"/>
    </location>
</feature>
<feature type="compositionally biased region" description="Polar residues" evidence="1">
    <location>
        <begin position="989"/>
        <end position="1004"/>
    </location>
</feature>
<protein>
    <recommendedName>
        <fullName evidence="2">F-box domain-containing protein</fullName>
    </recommendedName>
</protein>
<feature type="region of interest" description="Disordered" evidence="1">
    <location>
        <begin position="532"/>
        <end position="558"/>
    </location>
</feature>
<dbReference type="InterPro" id="IPR001810">
    <property type="entry name" value="F-box_dom"/>
</dbReference>
<dbReference type="PANTHER" id="PTHR10223">
    <property type="entry name" value="26S PROTEASOME NON-ATPASE REGULATORY SUBUNIT 4"/>
    <property type="match status" value="1"/>
</dbReference>
<dbReference type="AlphaFoldDB" id="A0AAN7C9G9"/>
<dbReference type="EMBL" id="MU860124">
    <property type="protein sequence ID" value="KAK4237750.1"/>
    <property type="molecule type" value="Genomic_DNA"/>
</dbReference>
<dbReference type="Pfam" id="PF12937">
    <property type="entry name" value="F-box-like"/>
    <property type="match status" value="1"/>
</dbReference>
<keyword evidence="4" id="KW-1185">Reference proteome</keyword>
<dbReference type="SMART" id="SM00256">
    <property type="entry name" value="FBOX"/>
    <property type="match status" value="1"/>
</dbReference>
<feature type="compositionally biased region" description="Polar residues" evidence="1">
    <location>
        <begin position="1"/>
        <end position="12"/>
    </location>
</feature>
<dbReference type="Gene3D" id="2.130.10.10">
    <property type="entry name" value="YVTN repeat-like/Quinoprotein amine dehydrogenase"/>
    <property type="match status" value="1"/>
</dbReference>
<feature type="compositionally biased region" description="Basic and acidic residues" evidence="1">
    <location>
        <begin position="532"/>
        <end position="541"/>
    </location>
</feature>
<accession>A0AAN7C9G9</accession>
<evidence type="ECO:0000313" key="3">
    <source>
        <dbReference type="EMBL" id="KAK4237750.1"/>
    </source>
</evidence>
<feature type="compositionally biased region" description="Polar residues" evidence="1">
    <location>
        <begin position="24"/>
        <end position="36"/>
    </location>
</feature>
<dbReference type="SUPFAM" id="SSF81383">
    <property type="entry name" value="F-box domain"/>
    <property type="match status" value="1"/>
</dbReference>
<dbReference type="InterPro" id="IPR036322">
    <property type="entry name" value="WD40_repeat_dom_sf"/>
</dbReference>